<organism evidence="2 3">
    <name type="scientific">Rhodomicrobium udaipurense</name>
    <dbReference type="NCBI Taxonomy" id="1202716"/>
    <lineage>
        <taxon>Bacteria</taxon>
        <taxon>Pseudomonadati</taxon>
        <taxon>Pseudomonadota</taxon>
        <taxon>Alphaproteobacteria</taxon>
        <taxon>Hyphomicrobiales</taxon>
        <taxon>Hyphomicrobiaceae</taxon>
        <taxon>Rhodomicrobium</taxon>
    </lineage>
</organism>
<reference evidence="2 3" key="1">
    <citation type="submission" date="2020-12" db="EMBL/GenBank/DDBJ databases">
        <title>Revised draft genomes of Rhodomicrobium vannielii ATCC 17100 and Rhodomicrobium udaipurense JA643.</title>
        <authorList>
            <person name="Conners E.M."/>
            <person name="Davenport E.J."/>
            <person name="Bose A."/>
        </authorList>
    </citation>
    <scope>NUCLEOTIDE SEQUENCE [LARGE SCALE GENOMIC DNA]</scope>
    <source>
        <strain evidence="2 3">JA643</strain>
    </source>
</reference>
<comment type="caution">
    <text evidence="2">The sequence shown here is derived from an EMBL/GenBank/DDBJ whole genome shotgun (WGS) entry which is preliminary data.</text>
</comment>
<accession>A0A8I1GDF9</accession>
<dbReference type="EMBL" id="JAEMUK010000009">
    <property type="protein sequence ID" value="MBJ7542914.1"/>
    <property type="molecule type" value="Genomic_DNA"/>
</dbReference>
<keyword evidence="3" id="KW-1185">Reference proteome</keyword>
<feature type="chain" id="PRO_5034048301" evidence="1">
    <location>
        <begin position="24"/>
        <end position="93"/>
    </location>
</feature>
<sequence>MKKLVVAIAALTAATLASGSASALPLAPTGVDASASSAIVKVGCYKRRVVTTTSCCTTTTTYVKVVSPCGCGCGCGGGGGGGLFGGGGFFGIF</sequence>
<dbReference type="Proteomes" id="UP000623250">
    <property type="component" value="Unassembled WGS sequence"/>
</dbReference>
<name>A0A8I1GDF9_9HYPH</name>
<gene>
    <name evidence="2" type="ORF">JDN41_05010</name>
</gene>
<keyword evidence="1" id="KW-0732">Signal</keyword>
<evidence type="ECO:0000256" key="1">
    <source>
        <dbReference type="SAM" id="SignalP"/>
    </source>
</evidence>
<evidence type="ECO:0000313" key="3">
    <source>
        <dbReference type="Proteomes" id="UP000623250"/>
    </source>
</evidence>
<feature type="signal peptide" evidence="1">
    <location>
        <begin position="1"/>
        <end position="23"/>
    </location>
</feature>
<dbReference type="AlphaFoldDB" id="A0A8I1GDF9"/>
<evidence type="ECO:0000313" key="2">
    <source>
        <dbReference type="EMBL" id="MBJ7542914.1"/>
    </source>
</evidence>
<protein>
    <submittedName>
        <fullName evidence="2">Uncharacterized protein</fullName>
    </submittedName>
</protein>
<dbReference type="RefSeq" id="WP_037234242.1">
    <property type="nucleotide sequence ID" value="NZ_JAEMUK010000009.1"/>
</dbReference>
<proteinExistence type="predicted"/>